<feature type="region of interest" description="Disordered" evidence="1">
    <location>
        <begin position="44"/>
        <end position="73"/>
    </location>
</feature>
<accession>A0ABR9HAV7</accession>
<sequence length="213" mass="22834">MQPSTRALLPLAASGLALALTACGGDGTSELEPAPEVDTAGFTYGEVPTENTKGPSIDESLMPPEPAPGTPRHERNAHTALVQVSELTWTADPDATAECPEVDLHAEGSYTCVVTYFGEEFEYLVELDEERSTADYAAEEARLVTGPIIVENLEHDIRVWSLMPYVDCGLEGEVVAATDGEEVTCTALDDETGATEEYLVTYSVLLGYSIEEV</sequence>
<name>A0ABR9HAV7_9ACTN</name>
<dbReference type="Proteomes" id="UP000598217">
    <property type="component" value="Unassembled WGS sequence"/>
</dbReference>
<gene>
    <name evidence="3" type="ORF">H4W79_000255</name>
</gene>
<dbReference type="RefSeq" id="WP_191275446.1">
    <property type="nucleotide sequence ID" value="NZ_BMXJ01000009.1"/>
</dbReference>
<proteinExistence type="predicted"/>
<reference evidence="3 4" key="1">
    <citation type="submission" date="2020-10" db="EMBL/GenBank/DDBJ databases">
        <title>Sequencing the genomes of 1000 actinobacteria strains.</title>
        <authorList>
            <person name="Klenk H.-P."/>
        </authorList>
    </citation>
    <scope>NUCLEOTIDE SEQUENCE [LARGE SCALE GENOMIC DNA]</scope>
    <source>
        <strain evidence="3 4">DSM 45157</strain>
    </source>
</reference>
<keyword evidence="2" id="KW-0732">Signal</keyword>
<feature type="signal peptide" evidence="2">
    <location>
        <begin position="1"/>
        <end position="19"/>
    </location>
</feature>
<evidence type="ECO:0000313" key="3">
    <source>
        <dbReference type="EMBL" id="MBE1456041.1"/>
    </source>
</evidence>
<evidence type="ECO:0000313" key="4">
    <source>
        <dbReference type="Proteomes" id="UP000598217"/>
    </source>
</evidence>
<evidence type="ECO:0008006" key="5">
    <source>
        <dbReference type="Google" id="ProtNLM"/>
    </source>
</evidence>
<dbReference type="PROSITE" id="PS51257">
    <property type="entry name" value="PROKAR_LIPOPROTEIN"/>
    <property type="match status" value="1"/>
</dbReference>
<comment type="caution">
    <text evidence="3">The sequence shown here is derived from an EMBL/GenBank/DDBJ whole genome shotgun (WGS) entry which is preliminary data.</text>
</comment>
<keyword evidence="4" id="KW-1185">Reference proteome</keyword>
<protein>
    <recommendedName>
        <fullName evidence="5">Ig-like domain-containing protein</fullName>
    </recommendedName>
</protein>
<evidence type="ECO:0000256" key="1">
    <source>
        <dbReference type="SAM" id="MobiDB-lite"/>
    </source>
</evidence>
<evidence type="ECO:0000256" key="2">
    <source>
        <dbReference type="SAM" id="SignalP"/>
    </source>
</evidence>
<dbReference type="EMBL" id="JADBDY010000001">
    <property type="protein sequence ID" value="MBE1456041.1"/>
    <property type="molecule type" value="Genomic_DNA"/>
</dbReference>
<organism evidence="3 4">
    <name type="scientific">Nocardiopsis terrae</name>
    <dbReference type="NCBI Taxonomy" id="372655"/>
    <lineage>
        <taxon>Bacteria</taxon>
        <taxon>Bacillati</taxon>
        <taxon>Actinomycetota</taxon>
        <taxon>Actinomycetes</taxon>
        <taxon>Streptosporangiales</taxon>
        <taxon>Nocardiopsidaceae</taxon>
        <taxon>Nocardiopsis</taxon>
    </lineage>
</organism>
<feature type="chain" id="PRO_5046069441" description="Ig-like domain-containing protein" evidence="2">
    <location>
        <begin position="20"/>
        <end position="213"/>
    </location>
</feature>